<proteinExistence type="inferred from homology"/>
<dbReference type="Gene3D" id="1.25.40.10">
    <property type="entry name" value="Tetratricopeptide repeat domain"/>
    <property type="match status" value="1"/>
</dbReference>
<dbReference type="GO" id="GO:0006886">
    <property type="term" value="P:intracellular protein transport"/>
    <property type="evidence" value="ECO:0007669"/>
    <property type="project" value="InterPro"/>
</dbReference>
<dbReference type="OMA" id="RSWFHAA"/>
<dbReference type="Proteomes" id="UP000078387">
    <property type="component" value="Unassembled WGS sequence"/>
</dbReference>
<dbReference type="Pfam" id="PF14938">
    <property type="entry name" value="SNAP"/>
    <property type="match status" value="1"/>
</dbReference>
<dbReference type="InterPro" id="IPR011990">
    <property type="entry name" value="TPR-like_helical_dom_sf"/>
</dbReference>
<gene>
    <name evidence="9" type="ORF">CL6EHI_136210</name>
</gene>
<evidence type="ECO:0000313" key="10">
    <source>
        <dbReference type="Proteomes" id="UP000078387"/>
    </source>
</evidence>
<organism evidence="9 10">
    <name type="scientific">Entamoeba histolytica</name>
    <dbReference type="NCBI Taxonomy" id="5759"/>
    <lineage>
        <taxon>Eukaryota</taxon>
        <taxon>Amoebozoa</taxon>
        <taxon>Evosea</taxon>
        <taxon>Archamoebae</taxon>
        <taxon>Mastigamoebida</taxon>
        <taxon>Entamoebidae</taxon>
        <taxon>Entamoeba</taxon>
    </lineage>
</organism>
<evidence type="ECO:0000256" key="2">
    <source>
        <dbReference type="ARBA" id="ARBA00010050"/>
    </source>
</evidence>
<dbReference type="VEuPathDB" id="AmoebaDB:KM1_129400"/>
<comment type="caution">
    <text evidence="9">The sequence shown here is derived from an EMBL/GenBank/DDBJ whole genome shotgun (WGS) entry which is preliminary data.</text>
</comment>
<dbReference type="GO" id="GO:0019905">
    <property type="term" value="F:syntaxin binding"/>
    <property type="evidence" value="ECO:0007669"/>
    <property type="project" value="TreeGrafter"/>
</dbReference>
<reference evidence="9 10" key="1">
    <citation type="submission" date="2016-05" db="EMBL/GenBank/DDBJ databases">
        <title>First whole genome sequencing of Entamoeba histolytica HM1:IMSS-clone-6.</title>
        <authorList>
            <person name="Mukherjee Avik.K."/>
            <person name="Izumyama S."/>
            <person name="Nakada-Tsukui K."/>
            <person name="Nozaki T."/>
        </authorList>
    </citation>
    <scope>NUCLEOTIDE SEQUENCE [LARGE SCALE GENOMIC DNA]</scope>
    <source>
        <strain evidence="9 10">HM1:IMSS clone 6</strain>
    </source>
</reference>
<evidence type="ECO:0000256" key="1">
    <source>
        <dbReference type="ARBA" id="ARBA00004170"/>
    </source>
</evidence>
<evidence type="ECO:0000256" key="7">
    <source>
        <dbReference type="ARBA" id="ARBA00040047"/>
    </source>
</evidence>
<keyword evidence="5" id="KW-0653">Protein transport</keyword>
<keyword evidence="6" id="KW-0472">Membrane</keyword>
<keyword evidence="3" id="KW-0813">Transport</keyword>
<evidence type="ECO:0000313" key="9">
    <source>
        <dbReference type="EMBL" id="GAT95398.1"/>
    </source>
</evidence>
<dbReference type="GO" id="GO:0031201">
    <property type="term" value="C:SNARE complex"/>
    <property type="evidence" value="ECO:0007669"/>
    <property type="project" value="TreeGrafter"/>
</dbReference>
<dbReference type="SUPFAM" id="SSF48452">
    <property type="entry name" value="TPR-like"/>
    <property type="match status" value="1"/>
</dbReference>
<dbReference type="GO" id="GO:0005774">
    <property type="term" value="C:vacuolar membrane"/>
    <property type="evidence" value="ECO:0007669"/>
    <property type="project" value="TreeGrafter"/>
</dbReference>
<dbReference type="PANTHER" id="PTHR13768:SF2">
    <property type="entry name" value="GAMMA-SOLUBLE NSF ATTACHMENT PROTEIN"/>
    <property type="match status" value="1"/>
</dbReference>
<dbReference type="VEuPathDB" id="AmoebaDB:EHI_136210"/>
<dbReference type="AlphaFoldDB" id="A0A5K1V7T5"/>
<evidence type="ECO:0000256" key="4">
    <source>
        <dbReference type="ARBA" id="ARBA00022892"/>
    </source>
</evidence>
<name>A0A5K1V7T5_ENTHI</name>
<evidence type="ECO:0000256" key="3">
    <source>
        <dbReference type="ARBA" id="ARBA00022448"/>
    </source>
</evidence>
<sequence length="360" mass="40824">MSDKRKQDALNLIKEAEGHVKTSLFKWKPDNTSAASCYEKASNIFRGLQMFYEAGENFCRAGECYQRERLPLPAARDFENASDNYLRAEKWKDMVSAADTASELYAETNQSERVPQCLIKKANGLEHINGVEAVKTYKKAIDQFVEIKKTMFIGQSIQKAISFGVKAKLYNETIDFLDSAIIAHMSMKQEHEVNRDRLSQILIYFINNKLQDASNLLDDKLECFIGSDEHIFAARFMDAYEGGDVETFEKLKNDSSFRFCNQEIVFKVKDINIPKDIVEAAEKAKKEALPSGPIQFNEEFMTQKEVTKTDTMSTTHISQEQMKAFESLTSGLPVAMGQCANTVNSQEIPEINEEDMSALL</sequence>
<dbReference type="FunFam" id="1.25.40.10:FF:001258">
    <property type="entry name" value="Soluble NSF attachment protein gamma isoform, putative"/>
    <property type="match status" value="1"/>
</dbReference>
<dbReference type="VEuPathDB" id="AmoebaDB:EHI8A_071720"/>
<accession>A0A5K1V7T5</accession>
<dbReference type="VEuPathDB" id="AmoebaDB:EHI7A_069870"/>
<protein>
    <recommendedName>
        <fullName evidence="7">Gamma-soluble NSF attachment protein</fullName>
    </recommendedName>
    <alternativeName>
        <fullName evidence="8">N-ethylmaleimide-sensitive factor attachment protein gamma</fullName>
    </alternativeName>
</protein>
<dbReference type="GO" id="GO:0016192">
    <property type="term" value="P:vesicle-mediated transport"/>
    <property type="evidence" value="ECO:0007669"/>
    <property type="project" value="UniProtKB-KW"/>
</dbReference>
<dbReference type="GO" id="GO:0005483">
    <property type="term" value="F:soluble NSF attachment protein activity"/>
    <property type="evidence" value="ECO:0007669"/>
    <property type="project" value="TreeGrafter"/>
</dbReference>
<keyword evidence="4" id="KW-0931">ER-Golgi transport</keyword>
<evidence type="ECO:0000256" key="5">
    <source>
        <dbReference type="ARBA" id="ARBA00022927"/>
    </source>
</evidence>
<dbReference type="PANTHER" id="PTHR13768">
    <property type="entry name" value="SOLUBLE NSF ATTACHMENT PROTEIN SNAP"/>
    <property type="match status" value="1"/>
</dbReference>
<comment type="similarity">
    <text evidence="2">Belongs to the SNAP family.</text>
</comment>
<evidence type="ECO:0000256" key="6">
    <source>
        <dbReference type="ARBA" id="ARBA00023136"/>
    </source>
</evidence>
<dbReference type="EMBL" id="BDEQ01000001">
    <property type="protein sequence ID" value="GAT95398.1"/>
    <property type="molecule type" value="Genomic_DNA"/>
</dbReference>
<comment type="subcellular location">
    <subcellularLocation>
        <location evidence="1">Membrane</location>
        <topology evidence="1">Peripheral membrane protein</topology>
    </subcellularLocation>
</comment>
<dbReference type="InterPro" id="IPR000744">
    <property type="entry name" value="NSF_attach"/>
</dbReference>
<evidence type="ECO:0000256" key="8">
    <source>
        <dbReference type="ARBA" id="ARBA00042485"/>
    </source>
</evidence>
<dbReference type="VEuPathDB" id="AmoebaDB:EHI5A_108630"/>